<dbReference type="SMART" id="SM00342">
    <property type="entry name" value="HTH_ARAC"/>
    <property type="match status" value="1"/>
</dbReference>
<sequence>MEEIKTFSLARHGRLFAVADNSKEYLFVQAVDHPYLEEPYRAESYALAFLKKGGIHLQAGLIGHRIEAPAMIALGPSVIRSFSKSSDALEMDILFFKDSFLLEKQADRFLLMKYDFFENNELHILPLAGTCLQKIQHIYDLLVMAQEPPHYYQAEITCNYIFVLIYELDTQFRQLQVDSRPSNNLSGLFTQFRQLLARNYLRERKLGFYADQLHVTAKYLSATIKKQTGKSAGEWIDEAVTLEARVLLQNKALNISQISNQLNFPDQSVFGKFFKSNTGMSPMDYRRQF</sequence>
<evidence type="ECO:0000256" key="3">
    <source>
        <dbReference type="ARBA" id="ARBA00023163"/>
    </source>
</evidence>
<dbReference type="PROSITE" id="PS01124">
    <property type="entry name" value="HTH_ARAC_FAMILY_2"/>
    <property type="match status" value="1"/>
</dbReference>
<evidence type="ECO:0000256" key="1">
    <source>
        <dbReference type="ARBA" id="ARBA00023015"/>
    </source>
</evidence>
<organism evidence="5 6">
    <name type="scientific">Filimonas zeae</name>
    <dbReference type="NCBI Taxonomy" id="1737353"/>
    <lineage>
        <taxon>Bacteria</taxon>
        <taxon>Pseudomonadati</taxon>
        <taxon>Bacteroidota</taxon>
        <taxon>Chitinophagia</taxon>
        <taxon>Chitinophagales</taxon>
        <taxon>Chitinophagaceae</taxon>
        <taxon>Filimonas</taxon>
    </lineage>
</organism>
<name>A0A917INR7_9BACT</name>
<dbReference type="PANTHER" id="PTHR43280">
    <property type="entry name" value="ARAC-FAMILY TRANSCRIPTIONAL REGULATOR"/>
    <property type="match status" value="1"/>
</dbReference>
<evidence type="ECO:0000313" key="6">
    <source>
        <dbReference type="Proteomes" id="UP000627292"/>
    </source>
</evidence>
<dbReference type="SUPFAM" id="SSF46689">
    <property type="entry name" value="Homeodomain-like"/>
    <property type="match status" value="1"/>
</dbReference>
<evidence type="ECO:0000313" key="5">
    <source>
        <dbReference type="EMBL" id="GGH59934.1"/>
    </source>
</evidence>
<keyword evidence="1" id="KW-0805">Transcription regulation</keyword>
<dbReference type="GO" id="GO:0003700">
    <property type="term" value="F:DNA-binding transcription factor activity"/>
    <property type="evidence" value="ECO:0007669"/>
    <property type="project" value="InterPro"/>
</dbReference>
<proteinExistence type="predicted"/>
<dbReference type="RefSeq" id="WP_188950614.1">
    <property type="nucleotide sequence ID" value="NZ_BMIB01000001.1"/>
</dbReference>
<keyword evidence="2" id="KW-0238">DNA-binding</keyword>
<evidence type="ECO:0000259" key="4">
    <source>
        <dbReference type="PROSITE" id="PS01124"/>
    </source>
</evidence>
<feature type="domain" description="HTH araC/xylS-type" evidence="4">
    <location>
        <begin position="190"/>
        <end position="288"/>
    </location>
</feature>
<dbReference type="InterPro" id="IPR009057">
    <property type="entry name" value="Homeodomain-like_sf"/>
</dbReference>
<dbReference type="Gene3D" id="1.10.10.60">
    <property type="entry name" value="Homeodomain-like"/>
    <property type="match status" value="1"/>
</dbReference>
<dbReference type="InterPro" id="IPR018060">
    <property type="entry name" value="HTH_AraC"/>
</dbReference>
<dbReference type="EMBL" id="BMIB01000001">
    <property type="protein sequence ID" value="GGH59934.1"/>
    <property type="molecule type" value="Genomic_DNA"/>
</dbReference>
<dbReference type="PANTHER" id="PTHR43280:SF32">
    <property type="entry name" value="TRANSCRIPTIONAL REGULATORY PROTEIN"/>
    <property type="match status" value="1"/>
</dbReference>
<protein>
    <submittedName>
        <fullName evidence="5">AraC family transcriptional regulator</fullName>
    </submittedName>
</protein>
<reference evidence="5" key="1">
    <citation type="journal article" date="2014" name="Int. J. Syst. Evol. Microbiol.">
        <title>Complete genome sequence of Corynebacterium casei LMG S-19264T (=DSM 44701T), isolated from a smear-ripened cheese.</title>
        <authorList>
            <consortium name="US DOE Joint Genome Institute (JGI-PGF)"/>
            <person name="Walter F."/>
            <person name="Albersmeier A."/>
            <person name="Kalinowski J."/>
            <person name="Ruckert C."/>
        </authorList>
    </citation>
    <scope>NUCLEOTIDE SEQUENCE</scope>
    <source>
        <strain evidence="5">CGMCC 1.15290</strain>
    </source>
</reference>
<keyword evidence="6" id="KW-1185">Reference proteome</keyword>
<keyword evidence="3" id="KW-0804">Transcription</keyword>
<comment type="caution">
    <text evidence="5">The sequence shown here is derived from an EMBL/GenBank/DDBJ whole genome shotgun (WGS) entry which is preliminary data.</text>
</comment>
<dbReference type="GO" id="GO:0043565">
    <property type="term" value="F:sequence-specific DNA binding"/>
    <property type="evidence" value="ECO:0007669"/>
    <property type="project" value="InterPro"/>
</dbReference>
<gene>
    <name evidence="5" type="ORF">GCM10011379_07260</name>
</gene>
<reference evidence="5" key="2">
    <citation type="submission" date="2020-09" db="EMBL/GenBank/DDBJ databases">
        <authorList>
            <person name="Sun Q."/>
            <person name="Zhou Y."/>
        </authorList>
    </citation>
    <scope>NUCLEOTIDE SEQUENCE</scope>
    <source>
        <strain evidence="5">CGMCC 1.15290</strain>
    </source>
</reference>
<dbReference type="Pfam" id="PF12833">
    <property type="entry name" value="HTH_18"/>
    <property type="match status" value="1"/>
</dbReference>
<dbReference type="Proteomes" id="UP000627292">
    <property type="component" value="Unassembled WGS sequence"/>
</dbReference>
<evidence type="ECO:0000256" key="2">
    <source>
        <dbReference type="ARBA" id="ARBA00023125"/>
    </source>
</evidence>
<accession>A0A917INR7</accession>
<dbReference type="AlphaFoldDB" id="A0A917INR7"/>